<dbReference type="GO" id="GO:0004984">
    <property type="term" value="F:olfactory receptor activity"/>
    <property type="evidence" value="ECO:0007669"/>
    <property type="project" value="InterPro"/>
</dbReference>
<proteinExistence type="inferred from homology"/>
<feature type="transmembrane region" description="Helical" evidence="10">
    <location>
        <begin position="255"/>
        <end position="276"/>
    </location>
</feature>
<keyword evidence="8 10" id="KW-0675">Receptor</keyword>
<protein>
    <recommendedName>
        <fullName evidence="10">Odorant receptor</fullName>
    </recommendedName>
</protein>
<feature type="transmembrane region" description="Helical" evidence="10">
    <location>
        <begin position="132"/>
        <end position="150"/>
    </location>
</feature>
<evidence type="ECO:0000256" key="8">
    <source>
        <dbReference type="ARBA" id="ARBA00023170"/>
    </source>
</evidence>
<evidence type="ECO:0000256" key="6">
    <source>
        <dbReference type="ARBA" id="ARBA00022989"/>
    </source>
</evidence>
<evidence type="ECO:0000313" key="11">
    <source>
        <dbReference type="EMBL" id="KAK9731885.1"/>
    </source>
</evidence>
<reference evidence="11 12" key="1">
    <citation type="journal article" date="2024" name="BMC Genomics">
        <title>De novo assembly and annotation of Popillia japonica's genome with initial clues to its potential as an invasive pest.</title>
        <authorList>
            <person name="Cucini C."/>
            <person name="Boschi S."/>
            <person name="Funari R."/>
            <person name="Cardaioli E."/>
            <person name="Iannotti N."/>
            <person name="Marturano G."/>
            <person name="Paoli F."/>
            <person name="Bruttini M."/>
            <person name="Carapelli A."/>
            <person name="Frati F."/>
            <person name="Nardi F."/>
        </authorList>
    </citation>
    <scope>NUCLEOTIDE SEQUENCE [LARGE SCALE GENOMIC DNA]</scope>
    <source>
        <strain evidence="11">DMR45628</strain>
    </source>
</reference>
<feature type="transmembrane region" description="Helical" evidence="10">
    <location>
        <begin position="73"/>
        <end position="91"/>
    </location>
</feature>
<feature type="transmembrane region" description="Helical" evidence="10">
    <location>
        <begin position="38"/>
        <end position="61"/>
    </location>
</feature>
<feature type="transmembrane region" description="Helical" evidence="10">
    <location>
        <begin position="288"/>
        <end position="308"/>
    </location>
</feature>
<gene>
    <name evidence="11" type="ORF">QE152_g13278</name>
</gene>
<dbReference type="GO" id="GO:0007165">
    <property type="term" value="P:signal transduction"/>
    <property type="evidence" value="ECO:0007669"/>
    <property type="project" value="UniProtKB-KW"/>
</dbReference>
<evidence type="ECO:0000256" key="2">
    <source>
        <dbReference type="ARBA" id="ARBA00022475"/>
    </source>
</evidence>
<evidence type="ECO:0000256" key="10">
    <source>
        <dbReference type="RuleBase" id="RU351113"/>
    </source>
</evidence>
<feature type="transmembrane region" description="Helical" evidence="10">
    <location>
        <begin position="170"/>
        <end position="198"/>
    </location>
</feature>
<dbReference type="PANTHER" id="PTHR21137:SF35">
    <property type="entry name" value="ODORANT RECEPTOR 19A-RELATED"/>
    <property type="match status" value="1"/>
</dbReference>
<dbReference type="InterPro" id="IPR004117">
    <property type="entry name" value="7tm6_olfct_rcpt"/>
</dbReference>
<comment type="similarity">
    <text evidence="10">Belongs to the insect chemoreceptor superfamily. Heteromeric odorant receptor channel (TC 1.A.69) family.</text>
</comment>
<keyword evidence="4 10" id="KW-0812">Transmembrane</keyword>
<dbReference type="GO" id="GO:0005886">
    <property type="term" value="C:plasma membrane"/>
    <property type="evidence" value="ECO:0007669"/>
    <property type="project" value="UniProtKB-SubCell"/>
</dbReference>
<comment type="subcellular location">
    <subcellularLocation>
        <location evidence="1 10">Cell membrane</location>
        <topology evidence="1 10">Multi-pass membrane protein</topology>
    </subcellularLocation>
</comment>
<organism evidence="11 12">
    <name type="scientific">Popillia japonica</name>
    <name type="common">Japanese beetle</name>
    <dbReference type="NCBI Taxonomy" id="7064"/>
    <lineage>
        <taxon>Eukaryota</taxon>
        <taxon>Metazoa</taxon>
        <taxon>Ecdysozoa</taxon>
        <taxon>Arthropoda</taxon>
        <taxon>Hexapoda</taxon>
        <taxon>Insecta</taxon>
        <taxon>Pterygota</taxon>
        <taxon>Neoptera</taxon>
        <taxon>Endopterygota</taxon>
        <taxon>Coleoptera</taxon>
        <taxon>Polyphaga</taxon>
        <taxon>Scarabaeiformia</taxon>
        <taxon>Scarabaeidae</taxon>
        <taxon>Rutelinae</taxon>
        <taxon>Popillia</taxon>
    </lineage>
</organism>
<evidence type="ECO:0000313" key="12">
    <source>
        <dbReference type="Proteomes" id="UP001458880"/>
    </source>
</evidence>
<sequence>MAPNQDKLLYSIVDTERKMLWANGVYTGKDYPRNTTHIIATVLITILTSSFLTSMIVNMILKKDDLGIVFEIIHMYITDFVWALKACYFVYTKNKFNALEESLKDPVFNEFTRNQEHLVKQQIHKTKRLGNLFRGITLVTCACYILCPILDGDVWAIPLWVPFTDGTPTIYYQLYESICFLSLATAHPSFDMLLVAFLNTMAIQLDILNDNLMHSTDRNEDESFDVQEARIRRRLRKCVIHHLAIVRFLSKLEKLFSFGIVMQIILSIIVICTVGLQFLRVSLYSSTFLGIMFYFCTMIMEIGLYCWAGQSIITKSNHITTACYTSNWYNCSMSTKKMFLIIMERSKREIVFRGANFFDISLATFVMVRLYKREIVFRGANFFDISLATFVMHPAEIESPHVEKDVEKHRVSRALASQEHFRFPTRAALFQPRNEDNTRVPLYSRYQRGGMNTRTAEIHPSVSPLQV</sequence>
<accession>A0AAW1LDW0</accession>
<dbReference type="Proteomes" id="UP001458880">
    <property type="component" value="Unassembled WGS sequence"/>
</dbReference>
<dbReference type="PANTHER" id="PTHR21137">
    <property type="entry name" value="ODORANT RECEPTOR"/>
    <property type="match status" value="1"/>
</dbReference>
<comment type="caution">
    <text evidence="11">The sequence shown here is derived from an EMBL/GenBank/DDBJ whole genome shotgun (WGS) entry which is preliminary data.</text>
</comment>
<dbReference type="GO" id="GO:0005549">
    <property type="term" value="F:odorant binding"/>
    <property type="evidence" value="ECO:0007669"/>
    <property type="project" value="InterPro"/>
</dbReference>
<keyword evidence="3 10" id="KW-0716">Sensory transduction</keyword>
<evidence type="ECO:0000256" key="7">
    <source>
        <dbReference type="ARBA" id="ARBA00023136"/>
    </source>
</evidence>
<dbReference type="EMBL" id="JASPKY010000125">
    <property type="protein sequence ID" value="KAK9731885.1"/>
    <property type="molecule type" value="Genomic_DNA"/>
</dbReference>
<evidence type="ECO:0000256" key="3">
    <source>
        <dbReference type="ARBA" id="ARBA00022606"/>
    </source>
</evidence>
<evidence type="ECO:0000256" key="1">
    <source>
        <dbReference type="ARBA" id="ARBA00004651"/>
    </source>
</evidence>
<name>A0AAW1LDW0_POPJA</name>
<evidence type="ECO:0000256" key="9">
    <source>
        <dbReference type="ARBA" id="ARBA00023224"/>
    </source>
</evidence>
<comment type="caution">
    <text evidence="10">Lacks conserved residue(s) required for the propagation of feature annotation.</text>
</comment>
<dbReference type="AlphaFoldDB" id="A0AAW1LDW0"/>
<keyword evidence="2" id="KW-1003">Cell membrane</keyword>
<evidence type="ECO:0000256" key="5">
    <source>
        <dbReference type="ARBA" id="ARBA00022725"/>
    </source>
</evidence>
<keyword evidence="7 10" id="KW-0472">Membrane</keyword>
<keyword evidence="9 10" id="KW-0807">Transducer</keyword>
<keyword evidence="5 10" id="KW-0552">Olfaction</keyword>
<evidence type="ECO:0000256" key="4">
    <source>
        <dbReference type="ARBA" id="ARBA00022692"/>
    </source>
</evidence>
<dbReference type="Pfam" id="PF02949">
    <property type="entry name" value="7tm_6"/>
    <property type="match status" value="1"/>
</dbReference>
<keyword evidence="12" id="KW-1185">Reference proteome</keyword>
<keyword evidence="6 10" id="KW-1133">Transmembrane helix</keyword>